<dbReference type="Proteomes" id="UP000031408">
    <property type="component" value="Unassembled WGS sequence"/>
</dbReference>
<dbReference type="AlphaFoldDB" id="A0A0C1LJ17"/>
<name>A0A0C1LJ17_9BACT</name>
<gene>
    <name evidence="2" type="ORF">OI18_05705</name>
</gene>
<organism evidence="2 3">
    <name type="scientific">Flavihumibacter solisilvae</name>
    <dbReference type="NCBI Taxonomy" id="1349421"/>
    <lineage>
        <taxon>Bacteria</taxon>
        <taxon>Pseudomonadati</taxon>
        <taxon>Bacteroidota</taxon>
        <taxon>Chitinophagia</taxon>
        <taxon>Chitinophagales</taxon>
        <taxon>Chitinophagaceae</taxon>
        <taxon>Flavihumibacter</taxon>
    </lineage>
</organism>
<evidence type="ECO:0000313" key="2">
    <source>
        <dbReference type="EMBL" id="KIC95393.1"/>
    </source>
</evidence>
<accession>A0A0C1LJ17</accession>
<proteinExistence type="predicted"/>
<dbReference type="RefSeq" id="WP_039137971.1">
    <property type="nucleotide sequence ID" value="NZ_JSVC01000006.1"/>
</dbReference>
<protein>
    <submittedName>
        <fullName evidence="2">Uncharacterized protein</fullName>
    </submittedName>
</protein>
<dbReference type="EMBL" id="JSVC01000006">
    <property type="protein sequence ID" value="KIC95393.1"/>
    <property type="molecule type" value="Genomic_DNA"/>
</dbReference>
<evidence type="ECO:0000256" key="1">
    <source>
        <dbReference type="SAM" id="MobiDB-lite"/>
    </source>
</evidence>
<reference evidence="2 3" key="1">
    <citation type="submission" date="2014-11" db="EMBL/GenBank/DDBJ databases">
        <title>Genome sequence of Flavihumibacter solisilvae 3-3.</title>
        <authorList>
            <person name="Zhou G."/>
            <person name="Li M."/>
            <person name="Wang G."/>
        </authorList>
    </citation>
    <scope>NUCLEOTIDE SEQUENCE [LARGE SCALE GENOMIC DNA]</scope>
    <source>
        <strain evidence="2 3">3-3</strain>
    </source>
</reference>
<sequence>MNAHSTNVLVSPTSTGTPAAVQTPAATALHEEPIQFKLTIGAKDDPLELEADTMADHVMRMPAESFVQRKCAQCEEEERVQRKCSQCEEEEHEEKVQRKPLASFIQKKSSGGETPGEAVSSGIEAGRGRGNEMDASSRSFMENRFGA</sequence>
<feature type="region of interest" description="Disordered" evidence="1">
    <location>
        <begin position="87"/>
        <end position="147"/>
    </location>
</feature>
<comment type="caution">
    <text evidence="2">The sequence shown here is derived from an EMBL/GenBank/DDBJ whole genome shotgun (WGS) entry which is preliminary data.</text>
</comment>
<keyword evidence="3" id="KW-1185">Reference proteome</keyword>
<evidence type="ECO:0000313" key="3">
    <source>
        <dbReference type="Proteomes" id="UP000031408"/>
    </source>
</evidence>
<feature type="non-terminal residue" evidence="2">
    <location>
        <position position="147"/>
    </location>
</feature>